<dbReference type="GO" id="GO:0016020">
    <property type="term" value="C:membrane"/>
    <property type="evidence" value="ECO:0007669"/>
    <property type="project" value="InterPro"/>
</dbReference>
<evidence type="ECO:0000259" key="4">
    <source>
        <dbReference type="PROSITE" id="PS51379"/>
    </source>
</evidence>
<proteinExistence type="predicted"/>
<dbReference type="InterPro" id="IPR010208">
    <property type="entry name" value="Ion_transpt_RnfC/RsxC"/>
</dbReference>
<dbReference type="EMBL" id="FOFU01000001">
    <property type="protein sequence ID" value="SEP86672.1"/>
    <property type="molecule type" value="Genomic_DNA"/>
</dbReference>
<dbReference type="GO" id="GO:0046872">
    <property type="term" value="F:metal ion binding"/>
    <property type="evidence" value="ECO:0007669"/>
    <property type="project" value="UniProtKB-KW"/>
</dbReference>
<feature type="domain" description="4Fe-4S ferredoxin-type" evidence="4">
    <location>
        <begin position="354"/>
        <end position="386"/>
    </location>
</feature>
<dbReference type="SUPFAM" id="SSF46548">
    <property type="entry name" value="alpha-helical ferredoxin"/>
    <property type="match status" value="1"/>
</dbReference>
<dbReference type="AlphaFoldDB" id="A0A1H9BCD7"/>
<evidence type="ECO:0000256" key="3">
    <source>
        <dbReference type="ARBA" id="ARBA00023014"/>
    </source>
</evidence>
<dbReference type="GO" id="GO:0009055">
    <property type="term" value="F:electron transfer activity"/>
    <property type="evidence" value="ECO:0007669"/>
    <property type="project" value="InterPro"/>
</dbReference>
<dbReference type="RefSeq" id="WP_074640834.1">
    <property type="nucleotide sequence ID" value="NZ_FOFU01000001.1"/>
</dbReference>
<dbReference type="InterPro" id="IPR026902">
    <property type="entry name" value="RnfC_N"/>
</dbReference>
<reference evidence="5 6" key="1">
    <citation type="submission" date="2016-10" db="EMBL/GenBank/DDBJ databases">
        <authorList>
            <person name="de Groot N.N."/>
        </authorList>
    </citation>
    <scope>NUCLEOTIDE SEQUENCE [LARGE SCALE GENOMIC DNA]</scope>
    <source>
        <strain evidence="5 6">B25</strain>
    </source>
</reference>
<evidence type="ECO:0000313" key="6">
    <source>
        <dbReference type="Proteomes" id="UP000182360"/>
    </source>
</evidence>
<dbReference type="GO" id="GO:0051539">
    <property type="term" value="F:4 iron, 4 sulfur cluster binding"/>
    <property type="evidence" value="ECO:0007669"/>
    <property type="project" value="InterPro"/>
</dbReference>
<dbReference type="InterPro" id="IPR017896">
    <property type="entry name" value="4Fe4S_Fe-S-bd"/>
</dbReference>
<accession>A0A1H9BCD7</accession>
<dbReference type="Gene3D" id="3.30.70.20">
    <property type="match status" value="1"/>
</dbReference>
<dbReference type="OrthoDB" id="358646at2"/>
<protein>
    <submittedName>
        <fullName evidence="5">Electron transport complex protein RnfC</fullName>
    </submittedName>
</protein>
<dbReference type="PANTHER" id="PTHR43034">
    <property type="entry name" value="ION-TRANSLOCATING OXIDOREDUCTASE COMPLEX SUBUNIT C"/>
    <property type="match status" value="1"/>
</dbReference>
<dbReference type="Proteomes" id="UP000182360">
    <property type="component" value="Unassembled WGS sequence"/>
</dbReference>
<gene>
    <name evidence="5" type="ORF">SAMN04487977_101655</name>
</gene>
<evidence type="ECO:0000313" key="5">
    <source>
        <dbReference type="EMBL" id="SEP86672.1"/>
    </source>
</evidence>
<dbReference type="PANTHER" id="PTHR43034:SF2">
    <property type="entry name" value="ION-TRANSLOCATING OXIDOREDUCTASE COMPLEX SUBUNIT C"/>
    <property type="match status" value="1"/>
</dbReference>
<dbReference type="Pfam" id="PF13187">
    <property type="entry name" value="Fer4_9"/>
    <property type="match status" value="1"/>
</dbReference>
<dbReference type="STRING" id="163.SAMN04487775_102280"/>
<evidence type="ECO:0000256" key="2">
    <source>
        <dbReference type="ARBA" id="ARBA00023004"/>
    </source>
</evidence>
<dbReference type="SUPFAM" id="SSF142984">
    <property type="entry name" value="Nqo1 middle domain-like"/>
    <property type="match status" value="1"/>
</dbReference>
<keyword evidence="6" id="KW-1185">Reference proteome</keyword>
<dbReference type="Pfam" id="PF13375">
    <property type="entry name" value="RnfC_N"/>
    <property type="match status" value="1"/>
</dbReference>
<keyword evidence="1" id="KW-0479">Metal-binding</keyword>
<dbReference type="InterPro" id="IPR017900">
    <property type="entry name" value="4Fe4S_Fe_S_CS"/>
</dbReference>
<evidence type="ECO:0000256" key="1">
    <source>
        <dbReference type="ARBA" id="ARBA00022723"/>
    </source>
</evidence>
<dbReference type="PROSITE" id="PS00198">
    <property type="entry name" value="4FE4S_FER_1"/>
    <property type="match status" value="2"/>
</dbReference>
<sequence>MKSNNPVVSSIIKNYNTSQKAFLPKVVTIPLSQESESCYTSIVKPGDTVKEGDVIAQTEISKGWTSSLHSSVPGKVLSTQACFSPNGRQEFAINIKFGGAFSYLGKTHQEMKPEDYSQSDISKKLIKNGVVNTFKTEVPENLGVQIEKINEKKEQHNLVVRLFDEDPYRITDSLISKFYFDEIVKGARIVAKAINAKGIVFAIDHKSDSKDWAKNPDYKDIYQLEMKIQRYPCGTPREIVSAFVRGPLNRLCNFTLTKTDLFTDSSTMYEVYKAAALSIPCVDRLVHFSGNCLNASCMLDVKLGTKLRDLIPQIGGFIKEPAHIIINGMLCGTSVKSLDIPITKYVKSVEFLSKKKNSDEQIYSCINCGNCRFACPVKLSPDILYNHTINFKLLKETYAASSLACIECGLCNTVCPARLPLCQTIKVLKNKIKE</sequence>
<dbReference type="PROSITE" id="PS51379">
    <property type="entry name" value="4FE4S_FER_2"/>
    <property type="match status" value="1"/>
</dbReference>
<organism evidence="5 6">
    <name type="scientific">Treponema bryantii</name>
    <dbReference type="NCBI Taxonomy" id="163"/>
    <lineage>
        <taxon>Bacteria</taxon>
        <taxon>Pseudomonadati</taxon>
        <taxon>Spirochaetota</taxon>
        <taxon>Spirochaetia</taxon>
        <taxon>Spirochaetales</taxon>
        <taxon>Treponemataceae</taxon>
        <taxon>Treponema</taxon>
    </lineage>
</organism>
<dbReference type="InterPro" id="IPR037225">
    <property type="entry name" value="Nuo51_FMN-bd_sf"/>
</dbReference>
<keyword evidence="2" id="KW-0408">Iron</keyword>
<dbReference type="SUPFAM" id="SSF142019">
    <property type="entry name" value="Nqo1 FMN-binding domain-like"/>
    <property type="match status" value="1"/>
</dbReference>
<keyword evidence="3" id="KW-0411">Iron-sulfur</keyword>
<name>A0A1H9BCD7_9SPIR</name>